<feature type="region of interest" description="Disordered" evidence="1">
    <location>
        <begin position="1"/>
        <end position="67"/>
    </location>
</feature>
<dbReference type="Proteomes" id="UP000292082">
    <property type="component" value="Unassembled WGS sequence"/>
</dbReference>
<keyword evidence="4" id="KW-1185">Reference proteome</keyword>
<dbReference type="EMBL" id="ML145088">
    <property type="protein sequence ID" value="TBU63679.1"/>
    <property type="molecule type" value="Genomic_DNA"/>
</dbReference>
<evidence type="ECO:0000313" key="3">
    <source>
        <dbReference type="EMBL" id="TBU63679.1"/>
    </source>
</evidence>
<reference evidence="2 4" key="1">
    <citation type="submission" date="2019-01" db="EMBL/GenBank/DDBJ databases">
        <title>Draft genome sequences of three monokaryotic isolates of the white-rot basidiomycete fungus Dichomitus squalens.</title>
        <authorList>
            <consortium name="DOE Joint Genome Institute"/>
            <person name="Lopez S.C."/>
            <person name="Andreopoulos B."/>
            <person name="Pangilinan J."/>
            <person name="Lipzen A."/>
            <person name="Riley R."/>
            <person name="Ahrendt S."/>
            <person name="Ng V."/>
            <person name="Barry K."/>
            <person name="Daum C."/>
            <person name="Grigoriev I.V."/>
            <person name="Hilden K.S."/>
            <person name="Makela M.R."/>
            <person name="de Vries R.P."/>
        </authorList>
    </citation>
    <scope>NUCLEOTIDE SEQUENCE [LARGE SCALE GENOMIC DNA]</scope>
    <source>
        <strain evidence="3 4">CBS 464.89</strain>
        <strain evidence="2">OM18370.1</strain>
    </source>
</reference>
<protein>
    <submittedName>
        <fullName evidence="2">Uncharacterized protein</fullName>
    </submittedName>
</protein>
<organism evidence="2">
    <name type="scientific">Dichomitus squalens</name>
    <dbReference type="NCBI Taxonomy" id="114155"/>
    <lineage>
        <taxon>Eukaryota</taxon>
        <taxon>Fungi</taxon>
        <taxon>Dikarya</taxon>
        <taxon>Basidiomycota</taxon>
        <taxon>Agaricomycotina</taxon>
        <taxon>Agaricomycetes</taxon>
        <taxon>Polyporales</taxon>
        <taxon>Polyporaceae</taxon>
        <taxon>Dichomitus</taxon>
    </lineage>
</organism>
<accession>A0A4Q9N2A9</accession>
<evidence type="ECO:0000256" key="1">
    <source>
        <dbReference type="SAM" id="MobiDB-lite"/>
    </source>
</evidence>
<evidence type="ECO:0000313" key="2">
    <source>
        <dbReference type="EMBL" id="TBU34650.1"/>
    </source>
</evidence>
<name>A0A4Q9N2A9_9APHY</name>
<proteinExistence type="predicted"/>
<dbReference type="Proteomes" id="UP000292957">
    <property type="component" value="Unassembled WGS sequence"/>
</dbReference>
<evidence type="ECO:0000313" key="4">
    <source>
        <dbReference type="Proteomes" id="UP000292082"/>
    </source>
</evidence>
<feature type="compositionally biased region" description="Polar residues" evidence="1">
    <location>
        <begin position="1"/>
        <end position="34"/>
    </location>
</feature>
<dbReference type="EMBL" id="ML143388">
    <property type="protein sequence ID" value="TBU34650.1"/>
    <property type="molecule type" value="Genomic_DNA"/>
</dbReference>
<dbReference type="AlphaFoldDB" id="A0A4Q9N2A9"/>
<sequence length="353" mass="37649">MAFTTTSHHLNPRGRNSTLRTSSDPSAESQTRAVRQNDPEYAHGSLDARSPTPTDGPVAAALPTPHDAVLAELQGLRDGGPQAAHKADASSRTVPRLSVIPSVGSLERTERTATPSAGLPRSATSTPGVAHEQLYDPFSGNLAGVMVPRKDAVGRDVTASQFDQRRDELWARLSSIRELQSEVASLHVQMEGIGLNDVRGGKRTAGVGARMHSDTIPVAEEWDEPDGAADALEEQRKRARDAEFTNLAETFKGRREAIDAIMNKLGDLSEALTTFHDLPTPVMDFSASRCTTKDSMPLSPEMGELRSPSIAASPSPELPPVLPKFVLSEAEKGVFHESPVAAAGELPPHASPA</sequence>
<feature type="region of interest" description="Disordered" evidence="1">
    <location>
        <begin position="297"/>
        <end position="318"/>
    </location>
</feature>
<feature type="region of interest" description="Disordered" evidence="1">
    <location>
        <begin position="103"/>
        <end position="127"/>
    </location>
</feature>
<gene>
    <name evidence="3" type="ORF">BD310DRAFT_915698</name>
    <name evidence="2" type="ORF">BD311DRAFT_649558</name>
</gene>
<dbReference type="OrthoDB" id="2537650at2759"/>